<dbReference type="VEuPathDB" id="TriTrypDB:TM35_000321480"/>
<comment type="caution">
    <text evidence="4">The sequence shown here is derived from an EMBL/GenBank/DDBJ whole genome shotgun (WGS) entry which is preliminary data.</text>
</comment>
<protein>
    <recommendedName>
        <fullName evidence="6">DUF866 domain protein</fullName>
    </recommendedName>
</protein>
<evidence type="ECO:0008006" key="6">
    <source>
        <dbReference type="Google" id="ProtNLM"/>
    </source>
</evidence>
<dbReference type="EMBL" id="NBCO01000032">
    <property type="protein sequence ID" value="ORC85833.1"/>
    <property type="molecule type" value="Genomic_DNA"/>
</dbReference>
<name>A0A1X0NMW8_9TRYP</name>
<dbReference type="RefSeq" id="XP_028879899.1">
    <property type="nucleotide sequence ID" value="XM_029028775.1"/>
</dbReference>
<dbReference type="GO" id="GO:0008270">
    <property type="term" value="F:zinc ion binding"/>
    <property type="evidence" value="ECO:0007669"/>
    <property type="project" value="TreeGrafter"/>
</dbReference>
<dbReference type="InterPro" id="IPR008584">
    <property type="entry name" value="CXXC_Zn-binding_euk"/>
</dbReference>
<reference evidence="4 5" key="1">
    <citation type="submission" date="2017-03" db="EMBL/GenBank/DDBJ databases">
        <title>An alternative strategy for trypanosome survival in the mammalian bloodstream revealed through genome and transcriptome analysis of the ubiquitous bovine parasite Trypanosoma (Megatrypanum) theileri.</title>
        <authorList>
            <person name="Kelly S."/>
            <person name="Ivens A."/>
            <person name="Mott A."/>
            <person name="O'Neill E."/>
            <person name="Emms D."/>
            <person name="Macleod O."/>
            <person name="Voorheis P."/>
            <person name="Matthews J."/>
            <person name="Matthews K."/>
            <person name="Carrington M."/>
        </authorList>
    </citation>
    <scope>NUCLEOTIDE SEQUENCE [LARGE SCALE GENOMIC DNA]</scope>
    <source>
        <strain evidence="4">Edinburgh</strain>
    </source>
</reference>
<evidence type="ECO:0000256" key="3">
    <source>
        <dbReference type="ARBA" id="ARBA00022833"/>
    </source>
</evidence>
<keyword evidence="5" id="KW-1185">Reference proteome</keyword>
<dbReference type="PANTHER" id="PTHR12857">
    <property type="entry name" value="CXXC MOTIF CONTAINING ZINC BINDING PROTEIN"/>
    <property type="match status" value="1"/>
</dbReference>
<proteinExistence type="inferred from homology"/>
<dbReference type="SUPFAM" id="SSF141678">
    <property type="entry name" value="MAL13P1.257-like"/>
    <property type="match status" value="1"/>
</dbReference>
<dbReference type="Proteomes" id="UP000192257">
    <property type="component" value="Unassembled WGS sequence"/>
</dbReference>
<gene>
    <name evidence="4" type="ORF">TM35_000321480</name>
</gene>
<evidence type="ECO:0000313" key="4">
    <source>
        <dbReference type="EMBL" id="ORC85833.1"/>
    </source>
</evidence>
<keyword evidence="3" id="KW-0862">Zinc</keyword>
<dbReference type="PANTHER" id="PTHR12857:SF0">
    <property type="entry name" value="CXXC MOTIF CONTAINING ZINC BINDING PROTEIN"/>
    <property type="match status" value="1"/>
</dbReference>
<dbReference type="GeneID" id="39988555"/>
<dbReference type="OrthoDB" id="10248838at2759"/>
<keyword evidence="2" id="KW-0479">Metal-binding</keyword>
<evidence type="ECO:0000256" key="1">
    <source>
        <dbReference type="ARBA" id="ARBA00007818"/>
    </source>
</evidence>
<comment type="similarity">
    <text evidence="1">Belongs to the UPF0587 family.</text>
</comment>
<evidence type="ECO:0000256" key="2">
    <source>
        <dbReference type="ARBA" id="ARBA00022723"/>
    </source>
</evidence>
<dbReference type="Pfam" id="PF05907">
    <property type="entry name" value="CXXC_Zn-b_euk"/>
    <property type="match status" value="1"/>
</dbReference>
<dbReference type="AlphaFoldDB" id="A0A1X0NMW8"/>
<organism evidence="4 5">
    <name type="scientific">Trypanosoma theileri</name>
    <dbReference type="NCBI Taxonomy" id="67003"/>
    <lineage>
        <taxon>Eukaryota</taxon>
        <taxon>Discoba</taxon>
        <taxon>Euglenozoa</taxon>
        <taxon>Kinetoplastea</taxon>
        <taxon>Metakinetoplastina</taxon>
        <taxon>Trypanosomatida</taxon>
        <taxon>Trypanosomatidae</taxon>
        <taxon>Trypanosoma</taxon>
    </lineage>
</organism>
<evidence type="ECO:0000313" key="5">
    <source>
        <dbReference type="Proteomes" id="UP000192257"/>
    </source>
</evidence>
<sequence length="158" mass="17298">MPSFRLCLSAETEGVVRIRPTKPRNWGLKVQCEACRETSPHFIYVDESEEHESGGGGTRNAVFKCSFCKAVITASIDPESYGAFEPDGAGDGGVLTIEVRGATPEELEMDDKWEVEAEGTTFRDVNLAEDWMEYDESAGVAVSVTGANVTFHRAKKTK</sequence>
<accession>A0A1X0NMW8</accession>